<evidence type="ECO:0000256" key="7">
    <source>
        <dbReference type="PIRSR" id="PIRSR000362-1"/>
    </source>
</evidence>
<keyword evidence="4 7" id="KW-0274">FAD</keyword>
<proteinExistence type="inferred from homology"/>
<evidence type="ECO:0000256" key="1">
    <source>
        <dbReference type="ARBA" id="ARBA00001974"/>
    </source>
</evidence>
<dbReference type="Proteomes" id="UP000761264">
    <property type="component" value="Unassembled WGS sequence"/>
</dbReference>
<comment type="cofactor">
    <cofactor evidence="1 7">
        <name>FAD</name>
        <dbReference type="ChEBI" id="CHEBI:57692"/>
    </cofactor>
</comment>
<protein>
    <submittedName>
        <fullName evidence="10">FAD-dependent oxidoreductase</fullName>
    </submittedName>
</protein>
<dbReference type="Pfam" id="PF07992">
    <property type="entry name" value="Pyr_redox_2"/>
    <property type="match status" value="1"/>
</dbReference>
<dbReference type="GO" id="GO:0016491">
    <property type="term" value="F:oxidoreductase activity"/>
    <property type="evidence" value="ECO:0007669"/>
    <property type="project" value="UniProtKB-KW"/>
</dbReference>
<feature type="binding site" evidence="7">
    <location>
        <position position="42"/>
    </location>
    <ligand>
        <name>FAD</name>
        <dbReference type="ChEBI" id="CHEBI:57692"/>
    </ligand>
</feature>
<comment type="similarity">
    <text evidence="2">Belongs to the ferredoxin--NADP reductase type 1 family.</text>
</comment>
<sequence>MPYSVAIIGAGPSGFYTAEALLKSSLDYRIDLIEGLPTPFGLVRFGVAPDHQSTKRVARTYDRTAADEAVRYYGNVEVGRDVRLEELRSLYDAVVVAVGAPLDRELKIPGGDKPGVYGSAAFVGWYNGHPAHRDLAPDLDTDSVAIIGNGNVALDIARVLVKTPAEMATTDLPDYAAEVLHSAPVRDVYLIGRRGPLDSKFTNVELREMARLEDCVPLVDPGQLPEGPAPEAGEREQRLQAKNLDTLRGFAGLSAAGKRKRVHFKFFSRPLEVLGGDRVEALRLEKTRVEAGHAVGTGETFDLQCGAVMAAIGTRAQPLEGIPFDRNKGVVTNRHGRVAKGLYVVGWARRGPTGVIGTNKPDADEIARHIETDLAGAQTAKPGRVALEDLLDERGAAWIGYDGWKEIEAAEVDAAAPGMPRKKLSRVAEMLAVLDRSGRSARRRAD</sequence>
<evidence type="ECO:0000259" key="9">
    <source>
        <dbReference type="Pfam" id="PF07992"/>
    </source>
</evidence>
<feature type="binding site" evidence="8">
    <location>
        <begin position="149"/>
        <end position="152"/>
    </location>
    <ligand>
        <name>NADP(+)</name>
        <dbReference type="ChEBI" id="CHEBI:58349"/>
    </ligand>
</feature>
<dbReference type="InterPro" id="IPR036188">
    <property type="entry name" value="FAD/NAD-bd_sf"/>
</dbReference>
<dbReference type="InterPro" id="IPR055275">
    <property type="entry name" value="Ferredox_Rdtase"/>
</dbReference>
<dbReference type="InterPro" id="IPR023753">
    <property type="entry name" value="FAD/NAD-binding_dom"/>
</dbReference>
<evidence type="ECO:0000256" key="4">
    <source>
        <dbReference type="ARBA" id="ARBA00022827"/>
    </source>
</evidence>
<evidence type="ECO:0000256" key="2">
    <source>
        <dbReference type="ARBA" id="ARBA00008312"/>
    </source>
</evidence>
<name>A0A967C8X9_9PROT</name>
<feature type="binding site" evidence="7">
    <location>
        <position position="34"/>
    </location>
    <ligand>
        <name>FAD</name>
        <dbReference type="ChEBI" id="CHEBI:57692"/>
    </ligand>
</feature>
<feature type="binding site" evidence="8">
    <location>
        <position position="205"/>
    </location>
    <ligand>
        <name>NADP(+)</name>
        <dbReference type="ChEBI" id="CHEBI:58349"/>
    </ligand>
</feature>
<evidence type="ECO:0000256" key="3">
    <source>
        <dbReference type="ARBA" id="ARBA00022630"/>
    </source>
</evidence>
<dbReference type="Gene3D" id="3.50.50.60">
    <property type="entry name" value="FAD/NAD(P)-binding domain"/>
    <property type="match status" value="1"/>
</dbReference>
<dbReference type="Gene3D" id="3.40.50.720">
    <property type="entry name" value="NAD(P)-binding Rossmann-like Domain"/>
    <property type="match status" value="1"/>
</dbReference>
<dbReference type="RefSeq" id="WP_167224026.1">
    <property type="nucleotide sequence ID" value="NZ_JAAQPH010000006.1"/>
</dbReference>
<feature type="domain" description="FAD/NAD(P)-binding" evidence="9">
    <location>
        <begin position="3"/>
        <end position="165"/>
    </location>
</feature>
<dbReference type="PRINTS" id="PR00419">
    <property type="entry name" value="ADXRDTASE"/>
</dbReference>
<dbReference type="EMBL" id="JAAQPH010000006">
    <property type="protein sequence ID" value="NIA68937.1"/>
    <property type="molecule type" value="Genomic_DNA"/>
</dbReference>
<reference evidence="10" key="1">
    <citation type="submission" date="2020-03" db="EMBL/GenBank/DDBJ databases">
        <title>Genome of Pelagibius litoralis DSM 21314T.</title>
        <authorList>
            <person name="Wang G."/>
        </authorList>
    </citation>
    <scope>NUCLEOTIDE SEQUENCE</scope>
    <source>
        <strain evidence="10">DSM 21314</strain>
    </source>
</reference>
<accession>A0A967C8X9</accession>
<dbReference type="PIRSF" id="PIRSF000362">
    <property type="entry name" value="FNR"/>
    <property type="match status" value="1"/>
</dbReference>
<feature type="binding site" evidence="7">
    <location>
        <position position="78"/>
    </location>
    <ligand>
        <name>FAD</name>
        <dbReference type="ChEBI" id="CHEBI:57692"/>
    </ligand>
</feature>
<feature type="binding site" evidence="7">
    <location>
        <position position="13"/>
    </location>
    <ligand>
        <name>FAD</name>
        <dbReference type="ChEBI" id="CHEBI:57692"/>
    </ligand>
</feature>
<dbReference type="AlphaFoldDB" id="A0A967C8X9"/>
<dbReference type="PANTHER" id="PTHR48467">
    <property type="entry name" value="GLUTAMATE SYNTHASE 1 [NADH], CHLOROPLASTIC-LIKE"/>
    <property type="match status" value="1"/>
</dbReference>
<gene>
    <name evidence="10" type="ORF">HBA54_10065</name>
</gene>
<evidence type="ECO:0000313" key="10">
    <source>
        <dbReference type="EMBL" id="NIA68937.1"/>
    </source>
</evidence>
<comment type="caution">
    <text evidence="10">The sequence shown here is derived from an EMBL/GenBank/DDBJ whole genome shotgun (WGS) entry which is preliminary data.</text>
</comment>
<keyword evidence="5 8" id="KW-0521">NADP</keyword>
<evidence type="ECO:0000256" key="6">
    <source>
        <dbReference type="ARBA" id="ARBA00023002"/>
    </source>
</evidence>
<organism evidence="10 11">
    <name type="scientific">Pelagibius litoralis</name>
    <dbReference type="NCBI Taxonomy" id="374515"/>
    <lineage>
        <taxon>Bacteria</taxon>
        <taxon>Pseudomonadati</taxon>
        <taxon>Pseudomonadota</taxon>
        <taxon>Alphaproteobacteria</taxon>
        <taxon>Rhodospirillales</taxon>
        <taxon>Rhodovibrionaceae</taxon>
        <taxon>Pelagibius</taxon>
    </lineage>
</organism>
<feature type="binding site" evidence="7">
    <location>
        <begin position="354"/>
        <end position="356"/>
    </location>
    <ligand>
        <name>FAD</name>
        <dbReference type="ChEBI" id="CHEBI:57692"/>
    </ligand>
</feature>
<feature type="binding site" evidence="8">
    <location>
        <position position="354"/>
    </location>
    <ligand>
        <name>NADP(+)</name>
        <dbReference type="ChEBI" id="CHEBI:58349"/>
    </ligand>
</feature>
<keyword evidence="3" id="KW-0285">Flavoprotein</keyword>
<evidence type="ECO:0000256" key="5">
    <source>
        <dbReference type="ARBA" id="ARBA00022857"/>
    </source>
</evidence>
<dbReference type="SUPFAM" id="SSF51971">
    <property type="entry name" value="Nucleotide-binding domain"/>
    <property type="match status" value="2"/>
</dbReference>
<feature type="binding site" evidence="7">
    <location>
        <position position="347"/>
    </location>
    <ligand>
        <name>FAD</name>
        <dbReference type="ChEBI" id="CHEBI:57692"/>
    </ligand>
</feature>
<keyword evidence="11" id="KW-1185">Reference proteome</keyword>
<evidence type="ECO:0000313" key="11">
    <source>
        <dbReference type="Proteomes" id="UP000761264"/>
    </source>
</evidence>
<evidence type="ECO:0000256" key="8">
    <source>
        <dbReference type="PIRSR" id="PIRSR000362-2"/>
    </source>
</evidence>
<dbReference type="InterPro" id="IPR021163">
    <property type="entry name" value="Ferredox_Rdtase_adrenod"/>
</dbReference>
<feature type="binding site" evidence="8">
    <location>
        <begin position="193"/>
        <end position="194"/>
    </location>
    <ligand>
        <name>NADP(+)</name>
        <dbReference type="ChEBI" id="CHEBI:58349"/>
    </ligand>
</feature>
<keyword evidence="6" id="KW-0560">Oxidoreductase</keyword>
<dbReference type="PANTHER" id="PTHR48467:SF1">
    <property type="entry name" value="GLUTAMATE SYNTHASE 1 [NADH], CHLOROPLASTIC-LIKE"/>
    <property type="match status" value="1"/>
</dbReference>